<sequence>MSIPIDLSQMITAEQQASAALDLAKARARARLAAHVSALRAVHITVLPGQDMIYQAKEAEARAWLATPAANLSDYPLLAAEIGITAPDPDQLAQLWLNMGTLWRQAAAQIEALRLGMGAAIDAAQTVEEVEMAVEMIG</sequence>
<name>A0A1N7QPQ5_9RHOB</name>
<accession>A0A1N7QPQ5</accession>
<reference evidence="1 2" key="1">
    <citation type="submission" date="2017-01" db="EMBL/GenBank/DDBJ databases">
        <authorList>
            <person name="Mah S.A."/>
            <person name="Swanson W.J."/>
            <person name="Moy G.W."/>
            <person name="Vacquier V.D."/>
        </authorList>
    </citation>
    <scope>NUCLEOTIDE SEQUENCE [LARGE SCALE GENOMIC DNA]</scope>
    <source>
        <strain evidence="1 2">DSM 26375</strain>
    </source>
</reference>
<proteinExistence type="predicted"/>
<dbReference type="RefSeq" id="WP_076534472.1">
    <property type="nucleotide sequence ID" value="NZ_BMEH01000018.1"/>
</dbReference>
<evidence type="ECO:0008006" key="3">
    <source>
        <dbReference type="Google" id="ProtNLM"/>
    </source>
</evidence>
<dbReference type="AlphaFoldDB" id="A0A1N7QPQ5"/>
<dbReference type="EMBL" id="FTOT01000019">
    <property type="protein sequence ID" value="SIT24833.1"/>
    <property type="molecule type" value="Genomic_DNA"/>
</dbReference>
<keyword evidence="2" id="KW-1185">Reference proteome</keyword>
<gene>
    <name evidence="1" type="ORF">SAMN05421774_1191</name>
</gene>
<dbReference type="OrthoDB" id="7877312at2"/>
<organism evidence="1 2">
    <name type="scientific">Gemmobacter megaterium</name>
    <dbReference type="NCBI Taxonomy" id="1086013"/>
    <lineage>
        <taxon>Bacteria</taxon>
        <taxon>Pseudomonadati</taxon>
        <taxon>Pseudomonadota</taxon>
        <taxon>Alphaproteobacteria</taxon>
        <taxon>Rhodobacterales</taxon>
        <taxon>Paracoccaceae</taxon>
        <taxon>Gemmobacter</taxon>
    </lineage>
</organism>
<dbReference type="Proteomes" id="UP000186141">
    <property type="component" value="Unassembled WGS sequence"/>
</dbReference>
<protein>
    <recommendedName>
        <fullName evidence="3">DUF4376 domain-containing protein</fullName>
    </recommendedName>
</protein>
<evidence type="ECO:0000313" key="2">
    <source>
        <dbReference type="Proteomes" id="UP000186141"/>
    </source>
</evidence>
<evidence type="ECO:0000313" key="1">
    <source>
        <dbReference type="EMBL" id="SIT24833.1"/>
    </source>
</evidence>
<dbReference type="STRING" id="1086013.SAMN05421774_1191"/>